<dbReference type="EMBL" id="CADCXU010029207">
    <property type="protein sequence ID" value="CAB0015539.1"/>
    <property type="molecule type" value="Genomic_DNA"/>
</dbReference>
<accession>A0A6H5HEV3</accession>
<evidence type="ECO:0000256" key="2">
    <source>
        <dbReference type="ARBA" id="ARBA00022692"/>
    </source>
</evidence>
<feature type="region of interest" description="Disordered" evidence="5">
    <location>
        <begin position="1"/>
        <end position="27"/>
    </location>
</feature>
<feature type="non-terminal residue" evidence="9">
    <location>
        <position position="408"/>
    </location>
</feature>
<proteinExistence type="predicted"/>
<evidence type="ECO:0000256" key="5">
    <source>
        <dbReference type="SAM" id="MobiDB-lite"/>
    </source>
</evidence>
<feature type="domain" description="STAS" evidence="8">
    <location>
        <begin position="237"/>
        <end position="328"/>
    </location>
</feature>
<dbReference type="AlphaFoldDB" id="A0A6H5HEV3"/>
<evidence type="ECO:0000259" key="7">
    <source>
        <dbReference type="Pfam" id="PF00916"/>
    </source>
</evidence>
<evidence type="ECO:0000256" key="6">
    <source>
        <dbReference type="SAM" id="Phobius"/>
    </source>
</evidence>
<feature type="compositionally biased region" description="Polar residues" evidence="5">
    <location>
        <begin position="1"/>
        <end position="21"/>
    </location>
</feature>
<dbReference type="FunFam" id="3.30.750.24:FF:000028">
    <property type="entry name" value="Sulfate transporter, putative"/>
    <property type="match status" value="1"/>
</dbReference>
<keyword evidence="4 6" id="KW-0472">Membrane</keyword>
<evidence type="ECO:0000313" key="9">
    <source>
        <dbReference type="EMBL" id="CAB0015539.1"/>
    </source>
</evidence>
<keyword evidence="2 6" id="KW-0812">Transmembrane</keyword>
<feature type="domain" description="SLC26A/SulP transporter" evidence="7">
    <location>
        <begin position="101"/>
        <end position="129"/>
    </location>
</feature>
<reference evidence="9 10" key="1">
    <citation type="submission" date="2020-02" db="EMBL/GenBank/DDBJ databases">
        <authorList>
            <person name="Ferguson B K."/>
        </authorList>
    </citation>
    <scope>NUCLEOTIDE SEQUENCE [LARGE SCALE GENOMIC DNA]</scope>
</reference>
<dbReference type="Proteomes" id="UP000479000">
    <property type="component" value="Unassembled WGS sequence"/>
</dbReference>
<keyword evidence="3 6" id="KW-1133">Transmembrane helix</keyword>
<feature type="transmembrane region" description="Helical" evidence="6">
    <location>
        <begin position="139"/>
        <end position="162"/>
    </location>
</feature>
<evidence type="ECO:0000256" key="4">
    <source>
        <dbReference type="ARBA" id="ARBA00023136"/>
    </source>
</evidence>
<protein>
    <recommendedName>
        <fullName evidence="11">SLC26A/SulP transporter domain-containing protein</fullName>
    </recommendedName>
</protein>
<dbReference type="GO" id="GO:0055085">
    <property type="term" value="P:transmembrane transport"/>
    <property type="evidence" value="ECO:0007669"/>
    <property type="project" value="InterPro"/>
</dbReference>
<evidence type="ECO:0000313" key="10">
    <source>
        <dbReference type="Proteomes" id="UP000479000"/>
    </source>
</evidence>
<evidence type="ECO:0008006" key="11">
    <source>
        <dbReference type="Google" id="ProtNLM"/>
    </source>
</evidence>
<dbReference type="InterPro" id="IPR001902">
    <property type="entry name" value="SLC26A/SulP_fam"/>
</dbReference>
<comment type="subcellular location">
    <subcellularLocation>
        <location evidence="1">Membrane</location>
        <topology evidence="1">Multi-pass membrane protein</topology>
    </subcellularLocation>
</comment>
<organism evidence="9 10">
    <name type="scientific">Nesidiocoris tenuis</name>
    <dbReference type="NCBI Taxonomy" id="355587"/>
    <lineage>
        <taxon>Eukaryota</taxon>
        <taxon>Metazoa</taxon>
        <taxon>Ecdysozoa</taxon>
        <taxon>Arthropoda</taxon>
        <taxon>Hexapoda</taxon>
        <taxon>Insecta</taxon>
        <taxon>Pterygota</taxon>
        <taxon>Neoptera</taxon>
        <taxon>Paraneoptera</taxon>
        <taxon>Hemiptera</taxon>
        <taxon>Heteroptera</taxon>
        <taxon>Panheteroptera</taxon>
        <taxon>Cimicomorpha</taxon>
        <taxon>Miridae</taxon>
        <taxon>Dicyphina</taxon>
        <taxon>Nesidiocoris</taxon>
    </lineage>
</organism>
<evidence type="ECO:0000256" key="1">
    <source>
        <dbReference type="ARBA" id="ARBA00004141"/>
    </source>
</evidence>
<keyword evidence="10" id="KW-1185">Reference proteome</keyword>
<name>A0A6H5HEV3_9HEMI</name>
<sequence>MANPSTGGTMIDDSTNTSPYSQPKFPNHRESMITAMNVGSSDFILIEDLGPKRKISVKEKAEQVVPWFEKTIKRLWTPRTITKRLPITKWAPRYGTEDAVGDLVAGITVGLTVIPQSLAYSNIAGLPSQAVHGLGPAHAILLAFLSGVIMFIMGVVGLGIAIDFISDPVSSGFTSAVALLILSSQVKDILGIRASGATFIEMWRSIAEDVQNTKFWDTLVGLICVVILILMRSRAGVEYLLLTPDRCLIFPSVDYVSTLVMKQSVRRGIPVVIDCSHIYGADFTAAKVIEVLCNDFSRRQQPLFFYNLKTSVVAVFEGVQPKDFIVYYNEDELDNLLLLHAVNKHRMNSLAGNGMYRLSVDGRVNMDVNVGHRLSVDGVGAGAPRLSVDSIPRLSIDGVPAISVDNIH</sequence>
<dbReference type="Gene3D" id="3.30.750.24">
    <property type="entry name" value="STAS domain"/>
    <property type="match status" value="1"/>
</dbReference>
<dbReference type="OrthoDB" id="288203at2759"/>
<dbReference type="InterPro" id="IPR036513">
    <property type="entry name" value="STAS_dom_sf"/>
</dbReference>
<dbReference type="Pfam" id="PF00916">
    <property type="entry name" value="Sulfate_transp"/>
    <property type="match status" value="2"/>
</dbReference>
<dbReference type="CDD" id="cd07042">
    <property type="entry name" value="STAS_SulP_like_sulfate_transporter"/>
    <property type="match status" value="1"/>
</dbReference>
<evidence type="ECO:0000259" key="8">
    <source>
        <dbReference type="Pfam" id="PF01740"/>
    </source>
</evidence>
<dbReference type="Pfam" id="PF01740">
    <property type="entry name" value="STAS"/>
    <property type="match status" value="1"/>
</dbReference>
<evidence type="ECO:0000256" key="3">
    <source>
        <dbReference type="ARBA" id="ARBA00022989"/>
    </source>
</evidence>
<dbReference type="InterPro" id="IPR011547">
    <property type="entry name" value="SLC26A/SulP_dom"/>
</dbReference>
<gene>
    <name evidence="9" type="ORF">NTEN_LOCUS19879</name>
</gene>
<dbReference type="PANTHER" id="PTHR11814">
    <property type="entry name" value="SULFATE TRANSPORTER"/>
    <property type="match status" value="1"/>
</dbReference>
<dbReference type="GO" id="GO:0016020">
    <property type="term" value="C:membrane"/>
    <property type="evidence" value="ECO:0007669"/>
    <property type="project" value="UniProtKB-SubCell"/>
</dbReference>
<feature type="domain" description="SLC26A/SulP transporter" evidence="7">
    <location>
        <begin position="137"/>
        <end position="234"/>
    </location>
</feature>
<dbReference type="InterPro" id="IPR002645">
    <property type="entry name" value="STAS_dom"/>
</dbReference>